<evidence type="ECO:0000313" key="2">
    <source>
        <dbReference type="EMBL" id="CAI9154401.1"/>
    </source>
</evidence>
<protein>
    <submittedName>
        <fullName evidence="2">Uncharacterized protein</fullName>
    </submittedName>
</protein>
<organism evidence="2 3">
    <name type="scientific">Rangifer tarandus platyrhynchus</name>
    <name type="common">Svalbard reindeer</name>
    <dbReference type="NCBI Taxonomy" id="3082113"/>
    <lineage>
        <taxon>Eukaryota</taxon>
        <taxon>Metazoa</taxon>
        <taxon>Chordata</taxon>
        <taxon>Craniata</taxon>
        <taxon>Vertebrata</taxon>
        <taxon>Euteleostomi</taxon>
        <taxon>Mammalia</taxon>
        <taxon>Eutheria</taxon>
        <taxon>Laurasiatheria</taxon>
        <taxon>Artiodactyla</taxon>
        <taxon>Ruminantia</taxon>
        <taxon>Pecora</taxon>
        <taxon>Cervidae</taxon>
        <taxon>Odocoileinae</taxon>
        <taxon>Rangifer</taxon>
    </lineage>
</organism>
<gene>
    <name evidence="2" type="ORF">MRATA1EN1_LOCUS3363</name>
</gene>
<name>A0ABN8Y1W1_RANTA</name>
<evidence type="ECO:0000256" key="1">
    <source>
        <dbReference type="SAM" id="MobiDB-lite"/>
    </source>
</evidence>
<accession>A0ABN8Y1W1</accession>
<feature type="region of interest" description="Disordered" evidence="1">
    <location>
        <begin position="1"/>
        <end position="60"/>
    </location>
</feature>
<dbReference type="Proteomes" id="UP001176941">
    <property type="component" value="Chromosome 11"/>
</dbReference>
<dbReference type="EMBL" id="OX459947">
    <property type="protein sequence ID" value="CAI9154401.1"/>
    <property type="molecule type" value="Genomic_DNA"/>
</dbReference>
<sequence length="140" mass="15033">MPGPIPAPDSQGPRLTSPPWGELSAARILASTDPGEPSSGMRDLWETDQSHGSSPFEENKSKLQDIIPQPLLDQYVSMTDPARVQTVNTNIAKHCACSLPGGGTHPGPAELALPERYAQDAGLRRAGKRSLCRGWHRTAN</sequence>
<evidence type="ECO:0000313" key="3">
    <source>
        <dbReference type="Proteomes" id="UP001176941"/>
    </source>
</evidence>
<reference evidence="2" key="1">
    <citation type="submission" date="2023-04" db="EMBL/GenBank/DDBJ databases">
        <authorList>
            <consortium name="ELIXIR-Norway"/>
        </authorList>
    </citation>
    <scope>NUCLEOTIDE SEQUENCE [LARGE SCALE GENOMIC DNA]</scope>
</reference>
<keyword evidence="3" id="KW-1185">Reference proteome</keyword>
<proteinExistence type="predicted"/>